<keyword evidence="1" id="KW-1133">Transmembrane helix</keyword>
<keyword evidence="1" id="KW-0812">Transmembrane</keyword>
<feature type="transmembrane region" description="Helical" evidence="1">
    <location>
        <begin position="7"/>
        <end position="28"/>
    </location>
</feature>
<dbReference type="PANTHER" id="PTHR30093:SF7">
    <property type="entry name" value="MSHA MAJOR PILIN SUBUNIT MSHA"/>
    <property type="match status" value="1"/>
</dbReference>
<dbReference type="Gene3D" id="3.30.700.10">
    <property type="entry name" value="Glycoprotein, Type 4 Pilin"/>
    <property type="match status" value="1"/>
</dbReference>
<evidence type="ECO:0000256" key="1">
    <source>
        <dbReference type="SAM" id="Phobius"/>
    </source>
</evidence>
<protein>
    <submittedName>
        <fullName evidence="2">Prepilin-type N-terminal cleavage/methylation domain-containing protein</fullName>
    </submittedName>
</protein>
<dbReference type="SUPFAM" id="SSF54523">
    <property type="entry name" value="Pili subunits"/>
    <property type="match status" value="1"/>
</dbReference>
<dbReference type="InterPro" id="IPR012902">
    <property type="entry name" value="N_methyl_site"/>
</dbReference>
<keyword evidence="1" id="KW-0472">Membrane</keyword>
<sequence>MKRRISGFTLIELVVVIIILGLLAVVALPKFIDLQGDARRAAMDGQFAAFENAVKLYHSGWLAEGNTGAIDKLASFGEGNVASSPAGYPYSTSGINDGTNGKTFEACEELWHGITNTDFTIAHVTDDELMTADVDIAYTYGTDRCIYRDLYFIQRGETTQVMDYTFTTGEVVVKPAFYNADGTVQ</sequence>
<keyword evidence="3" id="KW-1185">Reference proteome</keyword>
<comment type="caution">
    <text evidence="2">The sequence shown here is derived from an EMBL/GenBank/DDBJ whole genome shotgun (WGS) entry which is preliminary data.</text>
</comment>
<dbReference type="EMBL" id="JAHZST010000001">
    <property type="protein sequence ID" value="MBW8182412.1"/>
    <property type="molecule type" value="Genomic_DNA"/>
</dbReference>
<accession>A0ABS7E057</accession>
<dbReference type="Pfam" id="PF07963">
    <property type="entry name" value="N_methyl"/>
    <property type="match status" value="1"/>
</dbReference>
<evidence type="ECO:0000313" key="2">
    <source>
        <dbReference type="EMBL" id="MBW8182412.1"/>
    </source>
</evidence>
<dbReference type="NCBIfam" id="TIGR02532">
    <property type="entry name" value="IV_pilin_GFxxxE"/>
    <property type="match status" value="1"/>
</dbReference>
<name>A0ABS7E057_9GAMM</name>
<dbReference type="PROSITE" id="PS00409">
    <property type="entry name" value="PROKAR_NTER_METHYL"/>
    <property type="match status" value="1"/>
</dbReference>
<dbReference type="RefSeq" id="WP_220108110.1">
    <property type="nucleotide sequence ID" value="NZ_JAHZST010000001.1"/>
</dbReference>
<dbReference type="InterPro" id="IPR045584">
    <property type="entry name" value="Pilin-like"/>
</dbReference>
<evidence type="ECO:0000313" key="3">
    <source>
        <dbReference type="Proteomes" id="UP001195963"/>
    </source>
</evidence>
<reference evidence="2 3" key="1">
    <citation type="submission" date="2021-07" db="EMBL/GenBank/DDBJ databases">
        <title>Shewanella sp. nov, isolated from SCS.</title>
        <authorList>
            <person name="Cao W.R."/>
        </authorList>
    </citation>
    <scope>NUCLEOTIDE SEQUENCE [LARGE SCALE GENOMIC DNA]</scope>
    <source>
        <strain evidence="2 3">NR704-98</strain>
    </source>
</reference>
<dbReference type="Proteomes" id="UP001195963">
    <property type="component" value="Unassembled WGS sequence"/>
</dbReference>
<gene>
    <name evidence="2" type="ORF">K0625_01930</name>
</gene>
<proteinExistence type="predicted"/>
<dbReference type="PANTHER" id="PTHR30093">
    <property type="entry name" value="GENERAL SECRETION PATHWAY PROTEIN G"/>
    <property type="match status" value="1"/>
</dbReference>
<organism evidence="2 3">
    <name type="scientific">Shewanella nanhaiensis</name>
    <dbReference type="NCBI Taxonomy" id="2864872"/>
    <lineage>
        <taxon>Bacteria</taxon>
        <taxon>Pseudomonadati</taxon>
        <taxon>Pseudomonadota</taxon>
        <taxon>Gammaproteobacteria</taxon>
        <taxon>Alteromonadales</taxon>
        <taxon>Shewanellaceae</taxon>
        <taxon>Shewanella</taxon>
    </lineage>
</organism>